<keyword evidence="2" id="KW-1185">Reference proteome</keyword>
<protein>
    <submittedName>
        <fullName evidence="1">Uncharacterized protein</fullName>
    </submittedName>
</protein>
<comment type="caution">
    <text evidence="1">The sequence shown here is derived from an EMBL/GenBank/DDBJ whole genome shotgun (WGS) entry which is preliminary data.</text>
</comment>
<evidence type="ECO:0000313" key="2">
    <source>
        <dbReference type="Proteomes" id="UP001217485"/>
    </source>
</evidence>
<name>A0ABT5BTI8_9BACT</name>
<reference evidence="1 2" key="1">
    <citation type="submission" date="2023-01" db="EMBL/GenBank/DDBJ databases">
        <title>Minimal conservation of predation-associated metabolite biosynthetic gene clusters underscores biosynthetic potential of Myxococcota including descriptions for ten novel species: Archangium lansinium sp. nov., Myxococcus landrumus sp. nov., Nannocystis bai.</title>
        <authorList>
            <person name="Ahearne A."/>
            <person name="Stevens C."/>
            <person name="Dowd S."/>
        </authorList>
    </citation>
    <scope>NUCLEOTIDE SEQUENCE [LARGE SCALE GENOMIC DNA]</scope>
    <source>
        <strain evidence="1 2">WIWO2</strain>
    </source>
</reference>
<gene>
    <name evidence="1" type="ORF">POL72_03835</name>
</gene>
<organism evidence="1 2">
    <name type="scientific">Sorangium atrum</name>
    <dbReference type="NCBI Taxonomy" id="2995308"/>
    <lineage>
        <taxon>Bacteria</taxon>
        <taxon>Pseudomonadati</taxon>
        <taxon>Myxococcota</taxon>
        <taxon>Polyangia</taxon>
        <taxon>Polyangiales</taxon>
        <taxon>Polyangiaceae</taxon>
        <taxon>Sorangium</taxon>
    </lineage>
</organism>
<dbReference type="Proteomes" id="UP001217485">
    <property type="component" value="Unassembled WGS sequence"/>
</dbReference>
<dbReference type="EMBL" id="JAQNDK010000001">
    <property type="protein sequence ID" value="MDC0676859.1"/>
    <property type="molecule type" value="Genomic_DNA"/>
</dbReference>
<dbReference type="RefSeq" id="WP_272093633.1">
    <property type="nucleotide sequence ID" value="NZ_JAQNDK010000001.1"/>
</dbReference>
<proteinExistence type="predicted"/>
<accession>A0ABT5BTI8</accession>
<sequence>MATEIPARLGFPLEAPECRAREPTEGTAWSDGSACGRLAAAAVVAALRVW</sequence>
<evidence type="ECO:0000313" key="1">
    <source>
        <dbReference type="EMBL" id="MDC0676859.1"/>
    </source>
</evidence>